<keyword evidence="10" id="KW-1185">Reference proteome</keyword>
<dbReference type="InterPro" id="IPR004507">
    <property type="entry name" value="UbiX-like"/>
</dbReference>
<dbReference type="GO" id="GO:0016831">
    <property type="term" value="F:carboxy-lyase activity"/>
    <property type="evidence" value="ECO:0007669"/>
    <property type="project" value="TreeGrafter"/>
</dbReference>
<dbReference type="Pfam" id="PF02441">
    <property type="entry name" value="Flavoprotein"/>
    <property type="match status" value="1"/>
</dbReference>
<evidence type="ECO:0000313" key="10">
    <source>
        <dbReference type="Proteomes" id="UP000252182"/>
    </source>
</evidence>
<dbReference type="InterPro" id="IPR036551">
    <property type="entry name" value="Flavin_trans-like"/>
</dbReference>
<evidence type="ECO:0000256" key="3">
    <source>
        <dbReference type="ARBA" id="ARBA00022643"/>
    </source>
</evidence>
<dbReference type="EC" id="2.5.1.129" evidence="7"/>
<dbReference type="PANTHER" id="PTHR43374:SF1">
    <property type="entry name" value="FLAVIN PRENYLTRANSFERASE PAD1, MITOCHONDRIAL"/>
    <property type="match status" value="1"/>
</dbReference>
<keyword evidence="4 7" id="KW-0808">Transferase</keyword>
<evidence type="ECO:0000256" key="7">
    <source>
        <dbReference type="HAMAP-Rule" id="MF_01984"/>
    </source>
</evidence>
<comment type="similarity">
    <text evidence="6 7">Belongs to the UbiX/PAD1 family.</text>
</comment>
<dbReference type="RefSeq" id="WP_114561818.1">
    <property type="nucleotide sequence ID" value="NZ_CP031124.1"/>
</dbReference>
<dbReference type="FunFam" id="3.40.50.1950:FF:000001">
    <property type="entry name" value="Flavin prenyltransferase UbiX"/>
    <property type="match status" value="1"/>
</dbReference>
<feature type="binding site" evidence="7">
    <location>
        <begin position="17"/>
        <end position="19"/>
    </location>
    <ligand>
        <name>FMN</name>
        <dbReference type="ChEBI" id="CHEBI:58210"/>
    </ligand>
</feature>
<dbReference type="NCBIfam" id="TIGR00421">
    <property type="entry name" value="ubiX_pad"/>
    <property type="match status" value="1"/>
</dbReference>
<proteinExistence type="inferred from homology"/>
<dbReference type="KEGG" id="hyf:DTO96_100238"/>
<dbReference type="AlphaFoldDB" id="A0A345D841"/>
<accession>A0A345D841</accession>
<feature type="binding site" evidence="7">
    <location>
        <begin position="95"/>
        <end position="98"/>
    </location>
    <ligand>
        <name>FMN</name>
        <dbReference type="ChEBI" id="CHEBI:58210"/>
    </ligand>
</feature>
<gene>
    <name evidence="9" type="primary">bsdB</name>
    <name evidence="7" type="synonym">ubiX</name>
    <name evidence="9" type="ORF">DTO96_100238</name>
</gene>
<organism evidence="9 10">
    <name type="scientific">Ephemeroptericola cinctiostellae</name>
    <dbReference type="NCBI Taxonomy" id="2268024"/>
    <lineage>
        <taxon>Bacteria</taxon>
        <taxon>Pseudomonadati</taxon>
        <taxon>Pseudomonadota</taxon>
        <taxon>Betaproteobacteria</taxon>
        <taxon>Burkholderiales</taxon>
        <taxon>Burkholderiaceae</taxon>
        <taxon>Ephemeroptericola</taxon>
    </lineage>
</organism>
<evidence type="ECO:0000256" key="6">
    <source>
        <dbReference type="ARBA" id="ARBA00060793"/>
    </source>
</evidence>
<name>A0A345D841_9BURK</name>
<evidence type="ECO:0000256" key="5">
    <source>
        <dbReference type="ARBA" id="ARBA00050612"/>
    </source>
</evidence>
<dbReference type="EMBL" id="CP031124">
    <property type="protein sequence ID" value="AXF84529.1"/>
    <property type="molecule type" value="Genomic_DNA"/>
</dbReference>
<reference evidence="10" key="1">
    <citation type="submission" date="2018-07" db="EMBL/GenBank/DDBJ databases">
        <authorList>
            <person name="Kim H."/>
        </authorList>
    </citation>
    <scope>NUCLEOTIDE SEQUENCE [LARGE SCALE GENOMIC DNA]</scope>
    <source>
        <strain evidence="10">F02</strain>
    </source>
</reference>
<dbReference type="HAMAP" id="MF_01984">
    <property type="entry name" value="ubiX_pad"/>
    <property type="match status" value="1"/>
</dbReference>
<dbReference type="OrthoDB" id="9781577at2"/>
<sequence length="204" mass="21981">MNNCCSPQKRLIVAITGATGAVLGVRLLDVLKDLGHIETHLIVSDAGWLTIEHEMGLSKDDVRSRANIVHSSKNIGASIASGSYPCDGMIVAPCSMKTLAEIAHGLSGNLISRAADVTLKERRRLTLLVRETPLSLIHLRNMTAITEAGGIIFPPVPAFYHQPATLDDVINHTVARVLDTHGIDAKLAPRWSSINATPEWPTTD</sequence>
<keyword evidence="2 7" id="KW-0285">Flavoprotein</keyword>
<dbReference type="Gene3D" id="3.40.50.1950">
    <property type="entry name" value="Flavin prenyltransferase-like"/>
    <property type="match status" value="1"/>
</dbReference>
<keyword evidence="1 7" id="KW-0637">Prenyltransferase</keyword>
<comment type="caution">
    <text evidence="7">Lacks conserved residue(s) required for the propagation of feature annotation.</text>
</comment>
<evidence type="ECO:0000259" key="8">
    <source>
        <dbReference type="Pfam" id="PF02441"/>
    </source>
</evidence>
<dbReference type="PANTHER" id="PTHR43374">
    <property type="entry name" value="FLAVIN PRENYLTRANSFERASE"/>
    <property type="match status" value="1"/>
</dbReference>
<feature type="domain" description="Flavoprotein" evidence="8">
    <location>
        <begin position="9"/>
        <end position="179"/>
    </location>
</feature>
<protein>
    <recommendedName>
        <fullName evidence="7">Flavin prenyltransferase UbiX</fullName>
        <ecNumber evidence="7">2.5.1.129</ecNumber>
    </recommendedName>
</protein>
<dbReference type="NCBIfam" id="NF004685">
    <property type="entry name" value="PRK06029.1"/>
    <property type="match status" value="1"/>
</dbReference>
<evidence type="ECO:0000313" key="9">
    <source>
        <dbReference type="EMBL" id="AXF84529.1"/>
    </source>
</evidence>
<comment type="function">
    <text evidence="7">Flavin prenyltransferase that catalyzes the synthesis of the prenylated FMN cofactor (prenyl-FMN) for 4-hydroxy-3-polyprenylbenzoic acid decarboxylase UbiD. The prenyltransferase is metal-independent and links a dimethylallyl moiety from dimethylallyl monophosphate (DMAP) to the flavin N5 and C6 atoms of FMN.</text>
</comment>
<evidence type="ECO:0000256" key="1">
    <source>
        <dbReference type="ARBA" id="ARBA00022602"/>
    </source>
</evidence>
<evidence type="ECO:0000256" key="2">
    <source>
        <dbReference type="ARBA" id="ARBA00022630"/>
    </source>
</evidence>
<feature type="binding site" evidence="7">
    <location>
        <position position="44"/>
    </location>
    <ligand>
        <name>FMN</name>
        <dbReference type="ChEBI" id="CHEBI:58210"/>
    </ligand>
</feature>
<dbReference type="GO" id="GO:0106141">
    <property type="term" value="F:flavin prenyltransferase activity"/>
    <property type="evidence" value="ECO:0007669"/>
    <property type="project" value="UniProtKB-EC"/>
</dbReference>
<evidence type="ECO:0000256" key="4">
    <source>
        <dbReference type="ARBA" id="ARBA00022679"/>
    </source>
</evidence>
<dbReference type="SUPFAM" id="SSF52507">
    <property type="entry name" value="Homo-oligomeric flavin-containing Cys decarboxylases, HFCD"/>
    <property type="match status" value="1"/>
</dbReference>
<feature type="binding site" evidence="7">
    <location>
        <position position="160"/>
    </location>
    <ligand>
        <name>dimethylallyl phosphate</name>
        <dbReference type="ChEBI" id="CHEBI:88052"/>
    </ligand>
</feature>
<dbReference type="Proteomes" id="UP000252182">
    <property type="component" value="Chromosome"/>
</dbReference>
<feature type="binding site" evidence="7">
    <location>
        <position position="130"/>
    </location>
    <ligand>
        <name>FMN</name>
        <dbReference type="ChEBI" id="CHEBI:58210"/>
    </ligand>
</feature>
<keyword evidence="3 7" id="KW-0288">FMN</keyword>
<dbReference type="InterPro" id="IPR003382">
    <property type="entry name" value="Flavoprotein"/>
</dbReference>
<feature type="binding site" evidence="7">
    <location>
        <position position="176"/>
    </location>
    <ligand>
        <name>dimethylallyl phosphate</name>
        <dbReference type="ChEBI" id="CHEBI:88052"/>
    </ligand>
</feature>
<comment type="catalytic activity">
    <reaction evidence="5 7">
        <text>dimethylallyl phosphate + FMNH2 = prenylated FMNH2 + phosphate</text>
        <dbReference type="Rhea" id="RHEA:37743"/>
        <dbReference type="ChEBI" id="CHEBI:43474"/>
        <dbReference type="ChEBI" id="CHEBI:57618"/>
        <dbReference type="ChEBI" id="CHEBI:87467"/>
        <dbReference type="ChEBI" id="CHEBI:88052"/>
        <dbReference type="EC" id="2.5.1.129"/>
    </reaction>
</comment>